<reference evidence="4 5" key="1">
    <citation type="submission" date="2018-09" db="EMBL/GenBank/DDBJ databases">
        <title>Genomic Encyclopedia of Archaeal and Bacterial Type Strains, Phase II (KMG-II): from individual species to whole genera.</title>
        <authorList>
            <person name="Goeker M."/>
        </authorList>
    </citation>
    <scope>NUCLEOTIDE SEQUENCE [LARGE SCALE GENOMIC DNA]</scope>
    <source>
        <strain evidence="4 5">DSM 13151</strain>
    </source>
</reference>
<protein>
    <submittedName>
        <fullName evidence="4">Putative membrane protein</fullName>
    </submittedName>
</protein>
<dbReference type="OrthoDB" id="27885at2157"/>
<feature type="region of interest" description="Disordered" evidence="1">
    <location>
        <begin position="270"/>
        <end position="341"/>
    </location>
</feature>
<dbReference type="RefSeq" id="WP_120245985.1">
    <property type="nucleotide sequence ID" value="NZ_RAPO01000003.1"/>
</dbReference>
<dbReference type="InterPro" id="IPR055769">
    <property type="entry name" value="DUF7345"/>
</dbReference>
<dbReference type="Pfam" id="PF24034">
    <property type="entry name" value="DUF7343"/>
    <property type="match status" value="1"/>
</dbReference>
<gene>
    <name evidence="4" type="ORF">ATJ93_3652</name>
</gene>
<feature type="domain" description="DUF7345" evidence="3">
    <location>
        <begin position="73"/>
        <end position="202"/>
    </location>
</feature>
<dbReference type="EMBL" id="RAPO01000003">
    <property type="protein sequence ID" value="RKD94017.1"/>
    <property type="molecule type" value="Genomic_DNA"/>
</dbReference>
<dbReference type="InterPro" id="IPR055767">
    <property type="entry name" value="DUF7343"/>
</dbReference>
<dbReference type="Proteomes" id="UP000283805">
    <property type="component" value="Unassembled WGS sequence"/>
</dbReference>
<dbReference type="Pfam" id="PF24036">
    <property type="entry name" value="DUF7345"/>
    <property type="match status" value="1"/>
</dbReference>
<evidence type="ECO:0000259" key="2">
    <source>
        <dbReference type="Pfam" id="PF24034"/>
    </source>
</evidence>
<dbReference type="AlphaFoldDB" id="A0A3R7HHV9"/>
<sequence length="418" mass="43978">MNGRVGVAVVVVAALLLSPGIGAAAADPTNGEPSLALSSGSAQAGSESGTETAMRGIAQDQNRIDADEVRMDVAIQPNGTAEWTLEFWVRLNDDESRTAFDSLESDIRDDPDNYTRSFADRMRTTVATASDATGREMRADGFAVETERRSFAREYGVVRYTFRWHGFAAVEGDGDVLRAGDAIEGLFLDDGTRLLLEWPAGYELESATPDPDERRERAVLWRGGETDFITGEPQVVVTTGGGPSTALVATIAAVVIGLGAAGAWRYRDRLPTSGGRGRPSGGHEPDTGSPSAAANGGAATAAASSDAGVDSDTDSSEARSPGSEPSSDSIPASDVDPELLSNEEQVLRLVRDRGGRMKQQTVVEELGWTDAKTSKVVSGLREEDKLESFRLGRENVLALPDAVDPATVTGGEGDDDGA</sequence>
<comment type="caution">
    <text evidence="4">The sequence shown here is derived from an EMBL/GenBank/DDBJ whole genome shotgun (WGS) entry which is preliminary data.</text>
</comment>
<name>A0A3R7HHV9_9EURY</name>
<evidence type="ECO:0000313" key="4">
    <source>
        <dbReference type="EMBL" id="RKD94017.1"/>
    </source>
</evidence>
<evidence type="ECO:0000259" key="3">
    <source>
        <dbReference type="Pfam" id="PF24036"/>
    </source>
</evidence>
<keyword evidence="5" id="KW-1185">Reference proteome</keyword>
<evidence type="ECO:0000313" key="5">
    <source>
        <dbReference type="Proteomes" id="UP000283805"/>
    </source>
</evidence>
<feature type="domain" description="DUF7343" evidence="2">
    <location>
        <begin position="339"/>
        <end position="400"/>
    </location>
</feature>
<accession>A0A3R7HHV9</accession>
<feature type="compositionally biased region" description="Low complexity" evidence="1">
    <location>
        <begin position="287"/>
        <end position="308"/>
    </location>
</feature>
<organism evidence="4 5">
    <name type="scientific">Halopiger aswanensis</name>
    <dbReference type="NCBI Taxonomy" id="148449"/>
    <lineage>
        <taxon>Archaea</taxon>
        <taxon>Methanobacteriati</taxon>
        <taxon>Methanobacteriota</taxon>
        <taxon>Stenosarchaea group</taxon>
        <taxon>Halobacteria</taxon>
        <taxon>Halobacteriales</taxon>
        <taxon>Natrialbaceae</taxon>
        <taxon>Halopiger</taxon>
    </lineage>
</organism>
<proteinExistence type="predicted"/>
<feature type="region of interest" description="Disordered" evidence="1">
    <location>
        <begin position="29"/>
        <end position="53"/>
    </location>
</feature>
<feature type="compositionally biased region" description="Low complexity" evidence="1">
    <location>
        <begin position="34"/>
        <end position="49"/>
    </location>
</feature>
<evidence type="ECO:0000256" key="1">
    <source>
        <dbReference type="SAM" id="MobiDB-lite"/>
    </source>
</evidence>